<accession>A0A7R9M4B9</accession>
<dbReference type="EMBL" id="CAJPVJ010006555">
    <property type="protein sequence ID" value="CAG2170541.1"/>
    <property type="molecule type" value="Genomic_DNA"/>
</dbReference>
<comment type="similarity">
    <text evidence="2 7">Belongs to the dicarboxylate/amino acid:cation symporter (DAACS) (TC 2.A.23) family.</text>
</comment>
<dbReference type="GO" id="GO:0015293">
    <property type="term" value="F:symporter activity"/>
    <property type="evidence" value="ECO:0007669"/>
    <property type="project" value="UniProtKB-UniRule"/>
</dbReference>
<dbReference type="InterPro" id="IPR036458">
    <property type="entry name" value="Na:dicarbo_symporter_sf"/>
</dbReference>
<comment type="subcellular location">
    <subcellularLocation>
        <location evidence="1 7">Membrane</location>
        <topology evidence="1 7">Multi-pass membrane protein</topology>
    </subcellularLocation>
</comment>
<dbReference type="AlphaFoldDB" id="A0A7R9M4B9"/>
<dbReference type="PANTHER" id="PTHR11958">
    <property type="entry name" value="SODIUM/DICARBOXYLATE SYMPORTER-RELATED"/>
    <property type="match status" value="1"/>
</dbReference>
<dbReference type="SUPFAM" id="SSF118215">
    <property type="entry name" value="Proton glutamate symport protein"/>
    <property type="match status" value="1"/>
</dbReference>
<evidence type="ECO:0000256" key="3">
    <source>
        <dbReference type="ARBA" id="ARBA00022448"/>
    </source>
</evidence>
<evidence type="ECO:0000256" key="2">
    <source>
        <dbReference type="ARBA" id="ARBA00006148"/>
    </source>
</evidence>
<evidence type="ECO:0000256" key="7">
    <source>
        <dbReference type="RuleBase" id="RU361216"/>
    </source>
</evidence>
<protein>
    <recommendedName>
        <fullName evidence="7">Amino acid transporter</fullName>
    </recommendedName>
</protein>
<comment type="caution">
    <text evidence="7">Lacks conserved residue(s) required for the propagation of feature annotation.</text>
</comment>
<keyword evidence="8" id="KW-0732">Signal</keyword>
<feature type="transmembrane region" description="Helical" evidence="7">
    <location>
        <begin position="136"/>
        <end position="155"/>
    </location>
</feature>
<dbReference type="Gene3D" id="1.10.3860.10">
    <property type="entry name" value="Sodium:dicarboxylate symporter"/>
    <property type="match status" value="1"/>
</dbReference>
<gene>
    <name evidence="9" type="ORF">ONB1V03_LOCUS10009</name>
</gene>
<sequence length="304" mass="33888">MMIIVPLIIASLSTSIAGTKEGENKRLIIYTFLLIILFASFCSSFGAIMVSVMKPGVRPTADIERDRDDSQGSVGFDVKQMIASQDESIYDVFMNLIPDNIIAATFTTHYTALVAIDKHNLTLGYKKQAERAFKPNLLGLCVFSLILGFAVLNLGPKADTIKCILVETNAVAMKILTALIRIMPIGMFCWMTVQAIKMKAPGKMLGQLAWFYGTVFLTYGCIWFIFYPTIYFILTRKNCFKMYFNIIPAMIVALGSSSREGLRTATNITGDSVIAHIVQKLIKMDNSVEKNSSNNREMEQMSIF</sequence>
<keyword evidence="5 7" id="KW-1133">Transmembrane helix</keyword>
<evidence type="ECO:0000256" key="6">
    <source>
        <dbReference type="ARBA" id="ARBA00023136"/>
    </source>
</evidence>
<keyword evidence="7" id="KW-0769">Symport</keyword>
<keyword evidence="3 7" id="KW-0813">Transport</keyword>
<dbReference type="EMBL" id="OC921380">
    <property type="protein sequence ID" value="CAD7653354.1"/>
    <property type="molecule type" value="Genomic_DNA"/>
</dbReference>
<feature type="transmembrane region" description="Helical" evidence="7">
    <location>
        <begin position="175"/>
        <end position="196"/>
    </location>
</feature>
<keyword evidence="6 7" id="KW-0472">Membrane</keyword>
<dbReference type="PRINTS" id="PR00173">
    <property type="entry name" value="EDTRNSPORT"/>
</dbReference>
<evidence type="ECO:0000256" key="5">
    <source>
        <dbReference type="ARBA" id="ARBA00022989"/>
    </source>
</evidence>
<feature type="chain" id="PRO_5035592203" description="Amino acid transporter" evidence="8">
    <location>
        <begin position="19"/>
        <end position="304"/>
    </location>
</feature>
<feature type="transmembrane region" description="Helical" evidence="7">
    <location>
        <begin position="27"/>
        <end position="50"/>
    </location>
</feature>
<feature type="signal peptide" evidence="8">
    <location>
        <begin position="1"/>
        <end position="18"/>
    </location>
</feature>
<evidence type="ECO:0000256" key="1">
    <source>
        <dbReference type="ARBA" id="ARBA00004141"/>
    </source>
</evidence>
<keyword evidence="10" id="KW-1185">Reference proteome</keyword>
<reference evidence="9" key="1">
    <citation type="submission" date="2020-11" db="EMBL/GenBank/DDBJ databases">
        <authorList>
            <person name="Tran Van P."/>
        </authorList>
    </citation>
    <scope>NUCLEOTIDE SEQUENCE</scope>
</reference>
<proteinExistence type="inferred from homology"/>
<evidence type="ECO:0000256" key="4">
    <source>
        <dbReference type="ARBA" id="ARBA00022692"/>
    </source>
</evidence>
<evidence type="ECO:0000256" key="8">
    <source>
        <dbReference type="SAM" id="SignalP"/>
    </source>
</evidence>
<feature type="transmembrane region" description="Helical" evidence="7">
    <location>
        <begin position="208"/>
        <end position="234"/>
    </location>
</feature>
<name>A0A7R9M4B9_9ACAR</name>
<dbReference type="Pfam" id="PF00375">
    <property type="entry name" value="SDF"/>
    <property type="match status" value="1"/>
</dbReference>
<dbReference type="InterPro" id="IPR050746">
    <property type="entry name" value="DAACS"/>
</dbReference>
<evidence type="ECO:0000313" key="10">
    <source>
        <dbReference type="Proteomes" id="UP000728032"/>
    </source>
</evidence>
<evidence type="ECO:0000313" key="9">
    <source>
        <dbReference type="EMBL" id="CAD7653354.1"/>
    </source>
</evidence>
<dbReference type="PANTHER" id="PTHR11958:SF63">
    <property type="entry name" value="AMINO ACID TRANSPORTER"/>
    <property type="match status" value="1"/>
</dbReference>
<keyword evidence="4 7" id="KW-0812">Transmembrane</keyword>
<dbReference type="InterPro" id="IPR001991">
    <property type="entry name" value="Na-dicarboxylate_symporter"/>
</dbReference>
<dbReference type="GO" id="GO:0016020">
    <property type="term" value="C:membrane"/>
    <property type="evidence" value="ECO:0007669"/>
    <property type="project" value="UniProtKB-SubCell"/>
</dbReference>
<dbReference type="Proteomes" id="UP000728032">
    <property type="component" value="Unassembled WGS sequence"/>
</dbReference>
<organism evidence="9">
    <name type="scientific">Oppiella nova</name>
    <dbReference type="NCBI Taxonomy" id="334625"/>
    <lineage>
        <taxon>Eukaryota</taxon>
        <taxon>Metazoa</taxon>
        <taxon>Ecdysozoa</taxon>
        <taxon>Arthropoda</taxon>
        <taxon>Chelicerata</taxon>
        <taxon>Arachnida</taxon>
        <taxon>Acari</taxon>
        <taxon>Acariformes</taxon>
        <taxon>Sarcoptiformes</taxon>
        <taxon>Oribatida</taxon>
        <taxon>Brachypylina</taxon>
        <taxon>Oppioidea</taxon>
        <taxon>Oppiidae</taxon>
        <taxon>Oppiella</taxon>
    </lineage>
</organism>